<feature type="non-terminal residue" evidence="3">
    <location>
        <position position="1"/>
    </location>
</feature>
<dbReference type="Gene3D" id="1.25.40.1040">
    <property type="match status" value="1"/>
</dbReference>
<evidence type="ECO:0000256" key="2">
    <source>
        <dbReference type="ARBA" id="ARBA00022803"/>
    </source>
</evidence>
<protein>
    <submittedName>
        <fullName evidence="3">Uncharacterized protein</fullName>
    </submittedName>
</protein>
<dbReference type="SUPFAM" id="SSF48452">
    <property type="entry name" value="TPR-like"/>
    <property type="match status" value="1"/>
</dbReference>
<dbReference type="Proteomes" id="UP000708148">
    <property type="component" value="Unassembled WGS sequence"/>
</dbReference>
<evidence type="ECO:0000256" key="1">
    <source>
        <dbReference type="ARBA" id="ARBA00022737"/>
    </source>
</evidence>
<dbReference type="InterPro" id="IPR021183">
    <property type="entry name" value="NatA_aux_su"/>
</dbReference>
<sequence length="101" mass="11311">MRFLEKGIPSLFSDLKPLYRDEAKAAVLGELFEGYATTLRALGSHPESENCKNPSKLSPQARVWVLHYLAQHYDYLGQTERALACISEAVSHAPKLVELHS</sequence>
<dbReference type="PANTHER" id="PTHR22767:SF2">
    <property type="entry name" value="N(ALPHA)-ACETYLTRANSFERASE 15_16, ISOFORM A"/>
    <property type="match status" value="1"/>
</dbReference>
<keyword evidence="2" id="KW-0802">TPR repeat</keyword>
<dbReference type="EMBL" id="CAJHUC010000598">
    <property type="protein sequence ID" value="CAD7697066.1"/>
    <property type="molecule type" value="Genomic_DNA"/>
</dbReference>
<dbReference type="GO" id="GO:0005737">
    <property type="term" value="C:cytoplasm"/>
    <property type="evidence" value="ECO:0007669"/>
    <property type="project" value="TreeGrafter"/>
</dbReference>
<dbReference type="Pfam" id="PF12569">
    <property type="entry name" value="NatA_aux_su"/>
    <property type="match status" value="1"/>
</dbReference>
<proteinExistence type="predicted"/>
<evidence type="ECO:0000313" key="4">
    <source>
        <dbReference type="Proteomes" id="UP000708148"/>
    </source>
</evidence>
<dbReference type="OrthoDB" id="10263032at2759"/>
<gene>
    <name evidence="3" type="ORF">OSTQU699_LOCUS2427</name>
</gene>
<dbReference type="InterPro" id="IPR011990">
    <property type="entry name" value="TPR-like_helical_dom_sf"/>
</dbReference>
<comment type="caution">
    <text evidence="3">The sequence shown here is derived from an EMBL/GenBank/DDBJ whole genome shotgun (WGS) entry which is preliminary data.</text>
</comment>
<evidence type="ECO:0000313" key="3">
    <source>
        <dbReference type="EMBL" id="CAD7697066.1"/>
    </source>
</evidence>
<name>A0A8S1IPJ5_9CHLO</name>
<dbReference type="PANTHER" id="PTHR22767">
    <property type="entry name" value="N-TERMINAL ACETYLTRANSFERASE-RELATED"/>
    <property type="match status" value="1"/>
</dbReference>
<accession>A0A8S1IPJ5</accession>
<dbReference type="AlphaFoldDB" id="A0A8S1IPJ5"/>
<organism evidence="3 4">
    <name type="scientific">Ostreobium quekettii</name>
    <dbReference type="NCBI Taxonomy" id="121088"/>
    <lineage>
        <taxon>Eukaryota</taxon>
        <taxon>Viridiplantae</taxon>
        <taxon>Chlorophyta</taxon>
        <taxon>core chlorophytes</taxon>
        <taxon>Ulvophyceae</taxon>
        <taxon>TCBD clade</taxon>
        <taxon>Bryopsidales</taxon>
        <taxon>Ostreobineae</taxon>
        <taxon>Ostreobiaceae</taxon>
        <taxon>Ostreobium</taxon>
    </lineage>
</organism>
<keyword evidence="4" id="KW-1185">Reference proteome</keyword>
<keyword evidence="1" id="KW-0677">Repeat</keyword>
<reference evidence="3" key="1">
    <citation type="submission" date="2020-12" db="EMBL/GenBank/DDBJ databases">
        <authorList>
            <person name="Iha C."/>
        </authorList>
    </citation>
    <scope>NUCLEOTIDE SEQUENCE</scope>
</reference>